<comment type="caution">
    <text evidence="3">The sequence shown here is derived from an EMBL/GenBank/DDBJ whole genome shotgun (WGS) entry which is preliminary data.</text>
</comment>
<evidence type="ECO:0000313" key="4">
    <source>
        <dbReference type="Proteomes" id="UP001378592"/>
    </source>
</evidence>
<keyword evidence="2" id="KW-0732">Signal</keyword>
<keyword evidence="4" id="KW-1185">Reference proteome</keyword>
<dbReference type="EMBL" id="JAZDUA010000223">
    <property type="protein sequence ID" value="KAK7863692.1"/>
    <property type="molecule type" value="Genomic_DNA"/>
</dbReference>
<dbReference type="Proteomes" id="UP001378592">
    <property type="component" value="Unassembled WGS sequence"/>
</dbReference>
<dbReference type="AlphaFoldDB" id="A0AAN9VJD9"/>
<feature type="region of interest" description="Disordered" evidence="1">
    <location>
        <begin position="82"/>
        <end position="115"/>
    </location>
</feature>
<accession>A0AAN9VJD9</accession>
<evidence type="ECO:0000256" key="1">
    <source>
        <dbReference type="SAM" id="MobiDB-lite"/>
    </source>
</evidence>
<feature type="signal peptide" evidence="2">
    <location>
        <begin position="1"/>
        <end position="30"/>
    </location>
</feature>
<feature type="chain" id="PRO_5042816706" evidence="2">
    <location>
        <begin position="31"/>
        <end position="159"/>
    </location>
</feature>
<protein>
    <submittedName>
        <fullName evidence="3">Uncharacterized protein</fullName>
    </submittedName>
</protein>
<evidence type="ECO:0000313" key="3">
    <source>
        <dbReference type="EMBL" id="KAK7863692.1"/>
    </source>
</evidence>
<evidence type="ECO:0000256" key="2">
    <source>
        <dbReference type="SAM" id="SignalP"/>
    </source>
</evidence>
<proteinExistence type="predicted"/>
<feature type="compositionally biased region" description="Gly residues" evidence="1">
    <location>
        <begin position="94"/>
        <end position="112"/>
    </location>
</feature>
<organism evidence="3 4">
    <name type="scientific">Gryllus longicercus</name>
    <dbReference type="NCBI Taxonomy" id="2509291"/>
    <lineage>
        <taxon>Eukaryota</taxon>
        <taxon>Metazoa</taxon>
        <taxon>Ecdysozoa</taxon>
        <taxon>Arthropoda</taxon>
        <taxon>Hexapoda</taxon>
        <taxon>Insecta</taxon>
        <taxon>Pterygota</taxon>
        <taxon>Neoptera</taxon>
        <taxon>Polyneoptera</taxon>
        <taxon>Orthoptera</taxon>
        <taxon>Ensifera</taxon>
        <taxon>Gryllidea</taxon>
        <taxon>Grylloidea</taxon>
        <taxon>Gryllidae</taxon>
        <taxon>Gryllinae</taxon>
        <taxon>Gryllus</taxon>
    </lineage>
</organism>
<name>A0AAN9VJD9_9ORTH</name>
<sequence>MTFGVHCPQEAMWHGRSLLLVSVLFAAVLRQPAPTRAWRADDLDLDLDHDHDLDLDLDHDHDDLDLDDADFLRKGGIKRLRMPARPRPARASGAGDGAGAGAGAGDGAGDGIEGWDADLEKMLHAESPWLPGADGRESYEEFLRRFSSEAPGEEQDDWD</sequence>
<reference evidence="3 4" key="1">
    <citation type="submission" date="2024-03" db="EMBL/GenBank/DDBJ databases">
        <title>The genome assembly and annotation of the cricket Gryllus longicercus Weissman &amp; Gray.</title>
        <authorList>
            <person name="Szrajer S."/>
            <person name="Gray D."/>
            <person name="Ylla G."/>
        </authorList>
    </citation>
    <scope>NUCLEOTIDE SEQUENCE [LARGE SCALE GENOMIC DNA]</scope>
    <source>
        <strain evidence="3">DAG 2021-001</strain>
        <tissue evidence="3">Whole body minus gut</tissue>
    </source>
</reference>
<gene>
    <name evidence="3" type="ORF">R5R35_003080</name>
</gene>